<evidence type="ECO:0000256" key="6">
    <source>
        <dbReference type="ARBA" id="ARBA00022737"/>
    </source>
</evidence>
<feature type="compositionally biased region" description="Low complexity" evidence="14">
    <location>
        <begin position="8"/>
        <end position="23"/>
    </location>
</feature>
<dbReference type="InterPro" id="IPR018159">
    <property type="entry name" value="Spectrin/alpha-actinin"/>
</dbReference>
<dbReference type="GO" id="GO:0005886">
    <property type="term" value="C:plasma membrane"/>
    <property type="evidence" value="ECO:0007669"/>
    <property type="project" value="UniProtKB-SubCell"/>
</dbReference>
<keyword evidence="18" id="KW-1185">Reference proteome</keyword>
<evidence type="ECO:0000256" key="3">
    <source>
        <dbReference type="ARBA" id="ARBA00009109"/>
    </source>
</evidence>
<evidence type="ECO:0000256" key="12">
    <source>
        <dbReference type="ARBA" id="ARBA00074144"/>
    </source>
</evidence>
<evidence type="ECO:0000256" key="2">
    <source>
        <dbReference type="ARBA" id="ARBA00004282"/>
    </source>
</evidence>
<dbReference type="GO" id="GO:0005882">
    <property type="term" value="C:intermediate filament"/>
    <property type="evidence" value="ECO:0007669"/>
    <property type="project" value="TreeGrafter"/>
</dbReference>
<dbReference type="GeneID" id="114859866"/>
<dbReference type="SMART" id="SM00250">
    <property type="entry name" value="PLEC"/>
    <property type="match status" value="2"/>
</dbReference>
<proteinExistence type="inferred from homology"/>
<feature type="domain" description="Periplakin-like plectin repeat" evidence="17">
    <location>
        <begin position="1279"/>
        <end position="1441"/>
    </location>
</feature>
<feature type="domain" description="Desmoplakin SH3" evidence="15">
    <location>
        <begin position="388"/>
        <end position="485"/>
    </location>
</feature>
<evidence type="ECO:0000256" key="4">
    <source>
        <dbReference type="ARBA" id="ARBA00022475"/>
    </source>
</evidence>
<sequence>MFKKKSKSTAITPQTSASSTPSTELSVLIEKLQKNADKVEKNIYDVEQNLNKDVNKINEGKQPLYQDDTNKRILNSLDLLVGLDDDAVNAKRLGHPQAEMIEKDMKQLRHRVTKLRDDHERIYHLVRTEGTPTINWGNMMDEKQSNLDNKGFGQDLPSVEKEVEEHNIFHSEVEALASHIPTSGDKEYVSSLQKQYNKLLASSSARQHDLQTLRDYMQSCTNELYWMDQQADERINYDWSDTNLDYPARQRQYENFIGKCLESKEATITSLNEGGEKLIAANHPGTNVIEAHMEAVHADWKEYLNLLICEENHLKQMDEYHKFYKEARDTQDLLKQLDMDINQKYSPEYKDVYQTEGLIRELDDQAKAVDNFDDRVKALQKRSLQVLPLKYRRETPQKLLPVEALCEFDTDEVRISETTCQYYDMYKTCYKLMSYDLNHGFWDQPQGQILRGERYTLLRNNGPKWDVKDAAGRKITAPAICFFIPPTDPEAVAMADSVANQQKVVKQKMGSSKAALVKQYDVLKKESGTGSATDKGEQQCRQLMAGLDKVVSDLDKQEKAIYANVRPPLEQNRPLQDSKDRLQDMRDIAAAVKKIEPEKASKVQEANNFLASNSKCASAPQLYSKVDEANKKYSKVEQLLQCSQEKLKNSSELEASLQNGKTVLSAYENKLAREEVAPADLTSLEKTQRELADIATDLRSKRSVITEMEQNLRASKSSCDSMVSKFQEHCPDIDRQEAEVQKLNQRFNNINKQLDSRSQSLQRAKMSYTNYRSDYDNLNSWLSRVPNYEPRETDDVRQVETKLRNQRNLLSDITRKQSELNNVSKNAQQYQQAVKDYETETDKFRYMLDLEDGIVPQPYKKAGRLESPAAIVKAEEAAIESKFTEVNAVNKQRLQNLEFADSLLRQQPEVPVIQAANVKLNAAAPGEEPWRIRKQLEDEIQRREQIQKETQNVQSEIYILEGQKPQDTIVKKELIKKVPDPQLDEEVHKVQQKLSEERRTTHVLENDLEVLKVKLRGIETEVKEGAQQYTVKEVLRIERDRGQEEELRKLREELDEIRRHKLVKDNELIQIQKQVTLLAEEKSREQEVITEEEVIKVQNDPQLETQYHLLLDRKQKEIDSRKHLEDELNFLQDKLRRLEKEKAMAEEKISIKEVLQVEKDVTLEREVQNLRRQYEDEKAKRRSSQREKADLQRKITSLEEEKSKVIIQEKVREIVRPDPKAENEAANLRLELVEQQRRFRDAELQLRSLQDELTMLRNRGPQVEVKEIIKEVIKYKTDPQTERELERLRNEIVDKTHLTEKSELEIRQLNDEIQRWKDTKPQVQTKEVVNEVMQYREDPKTKEEIETLKRKLADEQKKRLDLESERLAHEEKIRLRRLDLSQVREKIVQQEVVKMEQDPLLKSECDTFEQNISKEQKQKESLKLELVQLQRQKTELDLQLEELERERKARRDAELEIQRLRVRLNELEIRDRENREKVTVKQKVVLQQDPQQEKEHSILRLQLEEERHRRTLLEKELNVLIQQQLTLEKVDVKERVVRTEKVQVERDPEAEIEIDNLRRTLEEEKRRRRELDQELISLKTRLSDTEFSHTKSSKELDYIRDESNRLQQENQRLQNEIRKLRSEIEITSKETRLITESAPRESGKNLELRLDSLQKELSELRSITQQKDGEIEKLQKSLTAVRMKREQRESHLRRSIVVIDPETGKEMRPEEAYKLGLIDWKMFVNLQSQECDWEEISVKGPKGESSVLHDRKSGKKFSIDDALRLGNITQRQLQQYINKEISIQEFGVMVSGKNK</sequence>
<dbReference type="Gene3D" id="3.30.160.780">
    <property type="match status" value="1"/>
</dbReference>
<feature type="coiled-coil region" evidence="13">
    <location>
        <begin position="1405"/>
        <end position="1477"/>
    </location>
</feature>
<dbReference type="Gene3D" id="1.20.58.60">
    <property type="match status" value="4"/>
</dbReference>
<evidence type="ECO:0000256" key="9">
    <source>
        <dbReference type="ARBA" id="ARBA00023136"/>
    </source>
</evidence>
<evidence type="ECO:0000256" key="13">
    <source>
        <dbReference type="SAM" id="Coils"/>
    </source>
</evidence>
<evidence type="ECO:0000313" key="18">
    <source>
        <dbReference type="Proteomes" id="UP000515150"/>
    </source>
</evidence>
<evidence type="ECO:0000256" key="1">
    <source>
        <dbReference type="ARBA" id="ARBA00004236"/>
    </source>
</evidence>
<dbReference type="PANTHER" id="PTHR23169">
    <property type="entry name" value="ENVOPLAKIN"/>
    <property type="match status" value="1"/>
</dbReference>
<dbReference type="Gene3D" id="2.30.30.40">
    <property type="entry name" value="SH3 Domains"/>
    <property type="match status" value="1"/>
</dbReference>
<dbReference type="CTD" id="5493"/>
<evidence type="ECO:0000256" key="8">
    <source>
        <dbReference type="ARBA" id="ARBA00023054"/>
    </source>
</evidence>
<comment type="subunit">
    <text evidence="11">Homodimer or a heterodimer with EVPL. Found in a complex composed of PPL (via C-terminal linker domain), BFSP1 and BFSP2 in the retinal lens. Within the complex interacts (via C-terminal linker domain) with BFSP2. Interacts with VIM. Binds to the PH domain of AKT1. Interacts with FCGR1A. May interact with PPHLN1.</text>
</comment>
<dbReference type="GO" id="GO:0045104">
    <property type="term" value="P:intermediate filament cytoskeleton organization"/>
    <property type="evidence" value="ECO:0007669"/>
    <property type="project" value="InterPro"/>
</dbReference>
<dbReference type="InterPro" id="IPR043197">
    <property type="entry name" value="Plakin"/>
</dbReference>
<feature type="region of interest" description="Disordered" evidence="14">
    <location>
        <begin position="1"/>
        <end position="24"/>
    </location>
</feature>
<keyword evidence="6" id="KW-0677">Repeat</keyword>
<evidence type="ECO:0000313" key="19">
    <source>
        <dbReference type="RefSeq" id="XP_029013750.1"/>
    </source>
</evidence>
<evidence type="ECO:0000256" key="14">
    <source>
        <dbReference type="SAM" id="MobiDB-lite"/>
    </source>
</evidence>
<dbReference type="GO" id="GO:0042060">
    <property type="term" value="P:wound healing"/>
    <property type="evidence" value="ECO:0007669"/>
    <property type="project" value="TreeGrafter"/>
</dbReference>
<organism evidence="18 19">
    <name type="scientific">Betta splendens</name>
    <name type="common">Siamese fighting fish</name>
    <dbReference type="NCBI Taxonomy" id="158456"/>
    <lineage>
        <taxon>Eukaryota</taxon>
        <taxon>Metazoa</taxon>
        <taxon>Chordata</taxon>
        <taxon>Craniata</taxon>
        <taxon>Vertebrata</taxon>
        <taxon>Euteleostomi</taxon>
        <taxon>Actinopterygii</taxon>
        <taxon>Neopterygii</taxon>
        <taxon>Teleostei</taxon>
        <taxon>Neoteleostei</taxon>
        <taxon>Acanthomorphata</taxon>
        <taxon>Anabantaria</taxon>
        <taxon>Anabantiformes</taxon>
        <taxon>Anabantoidei</taxon>
        <taxon>Osphronemidae</taxon>
        <taxon>Betta</taxon>
    </lineage>
</organism>
<dbReference type="GO" id="GO:0005737">
    <property type="term" value="C:cytoplasm"/>
    <property type="evidence" value="ECO:0007669"/>
    <property type="project" value="TreeGrafter"/>
</dbReference>
<evidence type="ECO:0000256" key="7">
    <source>
        <dbReference type="ARBA" id="ARBA00022949"/>
    </source>
</evidence>
<dbReference type="InterPro" id="IPR041615">
    <property type="entry name" value="Desmoplakin_SH3"/>
</dbReference>
<dbReference type="SUPFAM" id="SSF75399">
    <property type="entry name" value="Plakin repeat"/>
    <property type="match status" value="1"/>
</dbReference>
<evidence type="ECO:0000256" key="5">
    <source>
        <dbReference type="ARBA" id="ARBA00022553"/>
    </source>
</evidence>
<dbReference type="GO" id="GO:0070161">
    <property type="term" value="C:anchoring junction"/>
    <property type="evidence" value="ECO:0007669"/>
    <property type="project" value="UniProtKB-SubCell"/>
</dbReference>
<dbReference type="KEGG" id="bspl:114859866"/>
<protein>
    <recommendedName>
        <fullName evidence="12">Periplakin</fullName>
    </recommendedName>
</protein>
<dbReference type="RefSeq" id="XP_029013750.1">
    <property type="nucleotide sequence ID" value="XM_029157917.3"/>
</dbReference>
<dbReference type="FunFam" id="1.20.58.60:FF:000030">
    <property type="entry name" value="Short stop, isoform K"/>
    <property type="match status" value="1"/>
</dbReference>
<reference evidence="19" key="1">
    <citation type="submission" date="2025-08" db="UniProtKB">
        <authorList>
            <consortium name="RefSeq"/>
        </authorList>
    </citation>
    <scope>IDENTIFICATION</scope>
</reference>
<keyword evidence="5" id="KW-0597">Phosphoprotein</keyword>
<dbReference type="Pfam" id="PF23160">
    <property type="entry name" value="Spectrin_1st_PEPL"/>
    <property type="match status" value="1"/>
</dbReference>
<name>A0A6P7N690_BETSP</name>
<evidence type="ECO:0000256" key="10">
    <source>
        <dbReference type="ARBA" id="ARBA00059924"/>
    </source>
</evidence>
<keyword evidence="4" id="KW-1003">Cell membrane</keyword>
<dbReference type="SMART" id="SM00150">
    <property type="entry name" value="SPEC"/>
    <property type="match status" value="6"/>
</dbReference>
<feature type="coiled-coil region" evidence="13">
    <location>
        <begin position="1299"/>
        <end position="1372"/>
    </location>
</feature>
<evidence type="ECO:0000259" key="16">
    <source>
        <dbReference type="Pfam" id="PF23160"/>
    </source>
</evidence>
<dbReference type="PANTHER" id="PTHR23169:SF10">
    <property type="entry name" value="PERIPLAKIN"/>
    <property type="match status" value="1"/>
</dbReference>
<keyword evidence="7" id="KW-0965">Cell junction</keyword>
<dbReference type="OrthoDB" id="29745at2759"/>
<feature type="coiled-coil region" evidence="13">
    <location>
        <begin position="796"/>
        <end position="840"/>
    </location>
</feature>
<dbReference type="Pfam" id="PF26346">
    <property type="entry name" value="Plectin_PPL"/>
    <property type="match status" value="2"/>
</dbReference>
<feature type="coiled-coil region" evidence="13">
    <location>
        <begin position="1040"/>
        <end position="1067"/>
    </location>
</feature>
<evidence type="ECO:0000256" key="11">
    <source>
        <dbReference type="ARBA" id="ARBA00065742"/>
    </source>
</evidence>
<evidence type="ECO:0000259" key="17">
    <source>
        <dbReference type="Pfam" id="PF26346"/>
    </source>
</evidence>
<dbReference type="SUPFAM" id="SSF46966">
    <property type="entry name" value="Spectrin repeat"/>
    <property type="match status" value="4"/>
</dbReference>
<dbReference type="Pfam" id="PF17902">
    <property type="entry name" value="SH3_10"/>
    <property type="match status" value="1"/>
</dbReference>
<keyword evidence="9" id="KW-0472">Membrane</keyword>
<dbReference type="InterPro" id="IPR055419">
    <property type="entry name" value="Spectrin_PEPL/EVPL"/>
</dbReference>
<comment type="subcellular location">
    <subcellularLocation>
        <location evidence="2">Cell junction</location>
    </subcellularLocation>
    <subcellularLocation>
        <location evidence="1">Cell membrane</location>
    </subcellularLocation>
</comment>
<feature type="coiled-coil region" evidence="13">
    <location>
        <begin position="1114"/>
        <end position="1259"/>
    </location>
</feature>
<comment type="function">
    <text evidence="10">Component of the cornified envelope of keratinocytes. May link the cornified envelope to desmosomes and intermediate filaments. May act as a localization signal in PKB/AKT-mediated signaling.</text>
</comment>
<dbReference type="FunFam" id="1.20.58.60:FF:000109">
    <property type="entry name" value="Periplakin"/>
    <property type="match status" value="1"/>
</dbReference>
<dbReference type="InterPro" id="IPR035915">
    <property type="entry name" value="Plakin_repeat_sf"/>
</dbReference>
<keyword evidence="8 13" id="KW-0175">Coiled coil</keyword>
<dbReference type="FunCoup" id="A0A6P7N690">
    <property type="interactions" value="209"/>
</dbReference>
<feature type="coiled-coil region" evidence="13">
    <location>
        <begin position="1547"/>
        <end position="1663"/>
    </location>
</feature>
<dbReference type="GO" id="GO:0045296">
    <property type="term" value="F:cadherin binding"/>
    <property type="evidence" value="ECO:0007669"/>
    <property type="project" value="TreeGrafter"/>
</dbReference>
<dbReference type="Proteomes" id="UP000515150">
    <property type="component" value="Chromosome 8"/>
</dbReference>
<dbReference type="InterPro" id="IPR058847">
    <property type="entry name" value="Plectin_PPL"/>
</dbReference>
<dbReference type="InParanoid" id="A0A6P7N690"/>
<evidence type="ECO:0000259" key="15">
    <source>
        <dbReference type="Pfam" id="PF17902"/>
    </source>
</evidence>
<dbReference type="FunFam" id="1.20.58.60:FF:000143">
    <property type="entry name" value="Periplakin"/>
    <property type="match status" value="1"/>
</dbReference>
<dbReference type="FunFam" id="3.30.160.780:FF:000001">
    <property type="entry name" value="Plectin a"/>
    <property type="match status" value="1"/>
</dbReference>
<gene>
    <name evidence="19" type="primary">ppl</name>
</gene>
<dbReference type="InterPro" id="IPR001101">
    <property type="entry name" value="Plectin_repeat"/>
</dbReference>
<dbReference type="GO" id="GO:0005198">
    <property type="term" value="F:structural molecule activity"/>
    <property type="evidence" value="ECO:0007669"/>
    <property type="project" value="TreeGrafter"/>
</dbReference>
<feature type="domain" description="Periplakin/Envoplakin N-terminal" evidence="16">
    <location>
        <begin position="32"/>
        <end position="124"/>
    </location>
</feature>
<comment type="similarity">
    <text evidence="3">Belongs to the plakin or cytolinker family.</text>
</comment>
<feature type="domain" description="Periplakin-like plectin repeat" evidence="17">
    <location>
        <begin position="1043"/>
        <end position="1205"/>
    </location>
</feature>
<accession>A0A6P7N690</accession>